<reference evidence="1" key="2">
    <citation type="journal article" date="2022" name="Res Sq">
        <title>Comparative Genomics Reveals Insights into the Divergent Evolution of Astigmatic Mites and Household Pest Adaptations.</title>
        <authorList>
            <person name="Xiong Q."/>
            <person name="Wan A.T.-Y."/>
            <person name="Liu X.-Y."/>
            <person name="Fung C.S.-H."/>
            <person name="Xiao X."/>
            <person name="Malainual N."/>
            <person name="Hou J."/>
            <person name="Wang L."/>
            <person name="Wang M."/>
            <person name="Yang K."/>
            <person name="Cui Y."/>
            <person name="Leung E."/>
            <person name="Nong W."/>
            <person name="Shin S.-K."/>
            <person name="Au S."/>
            <person name="Jeong K.Y."/>
            <person name="Chew F.T."/>
            <person name="Hui J."/>
            <person name="Leung T.F."/>
            <person name="Tungtrongchitr A."/>
            <person name="Zhong N."/>
            <person name="Liu Z."/>
            <person name="Tsui S."/>
        </authorList>
    </citation>
    <scope>NUCLEOTIDE SEQUENCE</scope>
    <source>
        <strain evidence="1">Derf</strain>
        <tissue evidence="1">Whole organism</tissue>
    </source>
</reference>
<organism evidence="1 2">
    <name type="scientific">Dermatophagoides farinae</name>
    <name type="common">American house dust mite</name>
    <dbReference type="NCBI Taxonomy" id="6954"/>
    <lineage>
        <taxon>Eukaryota</taxon>
        <taxon>Metazoa</taxon>
        <taxon>Ecdysozoa</taxon>
        <taxon>Arthropoda</taxon>
        <taxon>Chelicerata</taxon>
        <taxon>Arachnida</taxon>
        <taxon>Acari</taxon>
        <taxon>Acariformes</taxon>
        <taxon>Sarcoptiformes</taxon>
        <taxon>Astigmata</taxon>
        <taxon>Psoroptidia</taxon>
        <taxon>Analgoidea</taxon>
        <taxon>Pyroglyphidae</taxon>
        <taxon>Dermatophagoidinae</taxon>
        <taxon>Dermatophagoides</taxon>
    </lineage>
</organism>
<name>A0A922I128_DERFA</name>
<evidence type="ECO:0000313" key="1">
    <source>
        <dbReference type="EMBL" id="KAH9518181.1"/>
    </source>
</evidence>
<sequence>MKPVDQPFIRDNDYECEKKEEIEKKNFDSNHKYNFTGYKIQFQSKCNQNSEKNDDEINNINFLCEKKPERFKTYIPSIIFERKHQSFNQSIDRIDRSFN</sequence>
<dbReference type="Proteomes" id="UP000790347">
    <property type="component" value="Unassembled WGS sequence"/>
</dbReference>
<reference evidence="1" key="1">
    <citation type="submission" date="2013-05" db="EMBL/GenBank/DDBJ databases">
        <authorList>
            <person name="Yim A.K.Y."/>
            <person name="Chan T.F."/>
            <person name="Ji K.M."/>
            <person name="Liu X.Y."/>
            <person name="Zhou J.W."/>
            <person name="Li R.Q."/>
            <person name="Yang K.Y."/>
            <person name="Li J."/>
            <person name="Li M."/>
            <person name="Law P.T.W."/>
            <person name="Wu Y.L."/>
            <person name="Cai Z.L."/>
            <person name="Qin H."/>
            <person name="Bao Y."/>
            <person name="Leung R.K.K."/>
            <person name="Ng P.K.S."/>
            <person name="Zou J."/>
            <person name="Zhong X.J."/>
            <person name="Ran P.X."/>
            <person name="Zhong N.S."/>
            <person name="Liu Z.G."/>
            <person name="Tsui S.K.W."/>
        </authorList>
    </citation>
    <scope>NUCLEOTIDE SEQUENCE</scope>
    <source>
        <strain evidence="1">Derf</strain>
        <tissue evidence="1">Whole organism</tissue>
    </source>
</reference>
<keyword evidence="2" id="KW-1185">Reference proteome</keyword>
<gene>
    <name evidence="1" type="ORF">DERF_008776</name>
</gene>
<evidence type="ECO:0000313" key="2">
    <source>
        <dbReference type="Proteomes" id="UP000790347"/>
    </source>
</evidence>
<accession>A0A922I128</accession>
<proteinExistence type="predicted"/>
<comment type="caution">
    <text evidence="1">The sequence shown here is derived from an EMBL/GenBank/DDBJ whole genome shotgun (WGS) entry which is preliminary data.</text>
</comment>
<protein>
    <submittedName>
        <fullName evidence="1">Uncharacterized protein</fullName>
    </submittedName>
</protein>
<dbReference type="AlphaFoldDB" id="A0A922I128"/>
<dbReference type="EMBL" id="ASGP02000003">
    <property type="protein sequence ID" value="KAH9518181.1"/>
    <property type="molecule type" value="Genomic_DNA"/>
</dbReference>